<evidence type="ECO:0000256" key="2">
    <source>
        <dbReference type="ARBA" id="ARBA00022730"/>
    </source>
</evidence>
<dbReference type="GO" id="GO:0003735">
    <property type="term" value="F:structural constituent of ribosome"/>
    <property type="evidence" value="ECO:0007669"/>
    <property type="project" value="TreeGrafter"/>
</dbReference>
<dbReference type="InterPro" id="IPR050323">
    <property type="entry name" value="Ribosomal_protein_uL10"/>
</dbReference>
<reference evidence="8 10" key="1">
    <citation type="journal article" date="2020" name="bioRxiv">
        <title>A rank-normalized archaeal taxonomy based on genome phylogeny resolves widespread incomplete and uneven classifications.</title>
        <authorList>
            <person name="Rinke C."/>
            <person name="Chuvochina M."/>
            <person name="Mussig A.J."/>
            <person name="Chaumeil P.-A."/>
            <person name="Waite D.W."/>
            <person name="Whitman W.B."/>
            <person name="Parks D.H."/>
            <person name="Hugenholtz P."/>
        </authorList>
    </citation>
    <scope>NUCLEOTIDE SEQUENCE</scope>
    <source>
        <strain evidence="8">UBA10191</strain>
    </source>
</reference>
<gene>
    <name evidence="8" type="primary">rplJ</name>
    <name evidence="6" type="synonym">rpl10</name>
    <name evidence="6" type="synonym">rplP0</name>
    <name evidence="8" type="ORF">HA222_02310</name>
    <name evidence="9" type="ORF">HA227_03020</name>
</gene>
<dbReference type="AlphaFoldDB" id="A0A7J4K1T4"/>
<evidence type="ECO:0000256" key="4">
    <source>
        <dbReference type="ARBA" id="ARBA00022980"/>
    </source>
</evidence>
<sequence length="284" mass="30761">MKSHTKKWKQSELEKVKKLVQEEPVIAIASLQGLPARLFAQVRKKLQGKAKVHVSKVRVIKKAMEASRLKGSKLLELTEGNVAVIGTGMNAFELFAFLKKNKGSIAAKPGSIAEQDILIPAMDTGLPPGPALSELKAAGLSVRIIGATIHTVEDKVVVKKGEEISKPVAATLQKLDIKPVKVGLNLIAVLENNEVFLPAVLDIDEEKTMAQILQAYNEALNLSVFAGIFNNSSIPVMLQKAFREAKAVSIASEFIEPETVGEILAKAEREAMALKSLIKEEKAE</sequence>
<dbReference type="Gene3D" id="3.30.70.1730">
    <property type="match status" value="1"/>
</dbReference>
<comment type="caution">
    <text evidence="8">The sequence shown here is derived from an EMBL/GenBank/DDBJ whole genome shotgun (WGS) entry which is preliminary data.</text>
</comment>
<dbReference type="HAMAP" id="MF_00280">
    <property type="entry name" value="Ribosomal_uL10_arch"/>
    <property type="match status" value="1"/>
</dbReference>
<keyword evidence="4 6" id="KW-0689">Ribosomal protein</keyword>
<evidence type="ECO:0000259" key="7">
    <source>
        <dbReference type="Pfam" id="PF17777"/>
    </source>
</evidence>
<evidence type="ECO:0000256" key="1">
    <source>
        <dbReference type="ARBA" id="ARBA00008889"/>
    </source>
</evidence>
<dbReference type="InterPro" id="IPR001790">
    <property type="entry name" value="Ribosomal_uL10"/>
</dbReference>
<dbReference type="InterPro" id="IPR022909">
    <property type="entry name" value="Ribosomal_uL10_arc"/>
</dbReference>
<evidence type="ECO:0000256" key="6">
    <source>
        <dbReference type="HAMAP-Rule" id="MF_00280"/>
    </source>
</evidence>
<feature type="domain" description="Large ribosomal subunit protein uL10-like insertion" evidence="7">
    <location>
        <begin position="107"/>
        <end position="177"/>
    </location>
</feature>
<dbReference type="SUPFAM" id="SSF160369">
    <property type="entry name" value="Ribosomal protein L10-like"/>
    <property type="match status" value="1"/>
</dbReference>
<dbReference type="EMBL" id="DUFJ01000068">
    <property type="protein sequence ID" value="HIH33201.1"/>
    <property type="molecule type" value="Genomic_DNA"/>
</dbReference>
<name>A0A7J4K1T4_9ARCH</name>
<dbReference type="InterPro" id="IPR043141">
    <property type="entry name" value="Ribosomal_uL10-like_sf"/>
</dbReference>
<comment type="subunit">
    <text evidence="6">Part of the 50S ribosomal subunit. Forms part of the ribosomal stalk which helps the ribosome interact with GTP-bound translation factors. Forms a heptameric L10(L12)2(L12)2(L12)2 complex, where L10 forms an elongated spine to which the L12 dimers bind in a sequential fashion.</text>
</comment>
<accession>A0A7J4K1T4</accession>
<evidence type="ECO:0000313" key="10">
    <source>
        <dbReference type="Proteomes" id="UP000527315"/>
    </source>
</evidence>
<comment type="similarity">
    <text evidence="1 6">Belongs to the universal ribosomal protein uL10 family.</text>
</comment>
<keyword evidence="5 6" id="KW-0687">Ribonucleoprotein</keyword>
<keyword evidence="2 6" id="KW-0699">rRNA-binding</keyword>
<comment type="function">
    <text evidence="6">Forms part of the ribosomal stalk, playing a central role in the interaction of the ribosome with GTP-bound translation factors.</text>
</comment>
<dbReference type="Pfam" id="PF00466">
    <property type="entry name" value="Ribosomal_L10"/>
    <property type="match status" value="1"/>
</dbReference>
<dbReference type="Pfam" id="PF17777">
    <property type="entry name" value="RL10P_insert"/>
    <property type="match status" value="1"/>
</dbReference>
<dbReference type="PANTHER" id="PTHR45699">
    <property type="entry name" value="60S ACIDIC RIBOSOMAL PROTEIN P0"/>
    <property type="match status" value="1"/>
</dbReference>
<dbReference type="GO" id="GO:0070180">
    <property type="term" value="F:large ribosomal subunit rRNA binding"/>
    <property type="evidence" value="ECO:0007669"/>
    <property type="project" value="UniProtKB-UniRule"/>
</dbReference>
<dbReference type="Proteomes" id="UP000590964">
    <property type="component" value="Unassembled WGS sequence"/>
</dbReference>
<proteinExistence type="inferred from homology"/>
<organism evidence="8 11">
    <name type="scientific">Candidatus Iainarchaeum sp</name>
    <dbReference type="NCBI Taxonomy" id="3101447"/>
    <lineage>
        <taxon>Archaea</taxon>
        <taxon>Candidatus Iainarchaeota</taxon>
        <taxon>Candidatus Iainarchaeia</taxon>
        <taxon>Candidatus Iainarchaeales</taxon>
        <taxon>Candidatus Iainarchaeaceae</taxon>
        <taxon>Candidatus Iainarchaeum</taxon>
    </lineage>
</organism>
<evidence type="ECO:0000256" key="5">
    <source>
        <dbReference type="ARBA" id="ARBA00023274"/>
    </source>
</evidence>
<dbReference type="GO" id="GO:0000027">
    <property type="term" value="P:ribosomal large subunit assembly"/>
    <property type="evidence" value="ECO:0007669"/>
    <property type="project" value="TreeGrafter"/>
</dbReference>
<evidence type="ECO:0000256" key="3">
    <source>
        <dbReference type="ARBA" id="ARBA00022884"/>
    </source>
</evidence>
<evidence type="ECO:0000313" key="9">
    <source>
        <dbReference type="EMBL" id="HIH33201.1"/>
    </source>
</evidence>
<dbReference type="InterPro" id="IPR043164">
    <property type="entry name" value="Ribosomal_uL10-like_insert_sf"/>
</dbReference>
<dbReference type="PANTHER" id="PTHR45699:SF3">
    <property type="entry name" value="LARGE RIBOSOMAL SUBUNIT PROTEIN UL10"/>
    <property type="match status" value="1"/>
</dbReference>
<dbReference type="GO" id="GO:0002181">
    <property type="term" value="P:cytoplasmic translation"/>
    <property type="evidence" value="ECO:0007669"/>
    <property type="project" value="TreeGrafter"/>
</dbReference>
<dbReference type="Gene3D" id="6.10.140.760">
    <property type="match status" value="1"/>
</dbReference>
<keyword evidence="3 6" id="KW-0694">RNA-binding</keyword>
<protein>
    <recommendedName>
        <fullName evidence="6">Large ribosomal subunit protein uL10</fullName>
    </recommendedName>
    <alternativeName>
        <fullName evidence="6">Acidic ribosomal protein P0 homolog</fullName>
    </alternativeName>
</protein>
<evidence type="ECO:0000313" key="11">
    <source>
        <dbReference type="Proteomes" id="UP000590964"/>
    </source>
</evidence>
<dbReference type="Proteomes" id="UP000527315">
    <property type="component" value="Unassembled WGS sequence"/>
</dbReference>
<dbReference type="Gene3D" id="3.90.105.20">
    <property type="match status" value="1"/>
</dbReference>
<dbReference type="InterPro" id="IPR040637">
    <property type="entry name" value="Ribosomal_uL10-like_insert"/>
</dbReference>
<evidence type="ECO:0000313" key="8">
    <source>
        <dbReference type="EMBL" id="HIH21476.1"/>
    </source>
</evidence>
<dbReference type="GO" id="GO:0022625">
    <property type="term" value="C:cytosolic large ribosomal subunit"/>
    <property type="evidence" value="ECO:0007669"/>
    <property type="project" value="TreeGrafter"/>
</dbReference>
<dbReference type="EMBL" id="DUFW01000032">
    <property type="protein sequence ID" value="HIH21476.1"/>
    <property type="molecule type" value="Genomic_DNA"/>
</dbReference>